<dbReference type="EMBL" id="JAVREM010000045">
    <property type="protein sequence ID" value="MDT0321698.1"/>
    <property type="molecule type" value="Genomic_DNA"/>
</dbReference>
<organism evidence="1 2">
    <name type="scientific">Streptomyces millisiae</name>
    <dbReference type="NCBI Taxonomy" id="3075542"/>
    <lineage>
        <taxon>Bacteria</taxon>
        <taxon>Bacillati</taxon>
        <taxon>Actinomycetota</taxon>
        <taxon>Actinomycetes</taxon>
        <taxon>Kitasatosporales</taxon>
        <taxon>Streptomycetaceae</taxon>
        <taxon>Streptomyces</taxon>
    </lineage>
</organism>
<dbReference type="Proteomes" id="UP001183420">
    <property type="component" value="Unassembled WGS sequence"/>
</dbReference>
<dbReference type="RefSeq" id="WP_311601933.1">
    <property type="nucleotide sequence ID" value="NZ_JAVREM010000045.1"/>
</dbReference>
<gene>
    <name evidence="1" type="ORF">RNC47_25535</name>
</gene>
<evidence type="ECO:0000313" key="2">
    <source>
        <dbReference type="Proteomes" id="UP001183420"/>
    </source>
</evidence>
<comment type="caution">
    <text evidence="1">The sequence shown here is derived from an EMBL/GenBank/DDBJ whole genome shotgun (WGS) entry which is preliminary data.</text>
</comment>
<evidence type="ECO:0000313" key="1">
    <source>
        <dbReference type="EMBL" id="MDT0321698.1"/>
    </source>
</evidence>
<name>A0ABU2LVU0_9ACTN</name>
<protein>
    <recommendedName>
        <fullName evidence="3">FXSXX-COOH protein</fullName>
    </recommendedName>
</protein>
<evidence type="ECO:0008006" key="3">
    <source>
        <dbReference type="Google" id="ProtNLM"/>
    </source>
</evidence>
<proteinExistence type="predicted"/>
<sequence length="58" mass="6438">MNELARDDVASDMADLTRVSLDTLRELPVSARPRRLLDEVRRGRSNVMGETGQPSNVA</sequence>
<reference evidence="2" key="1">
    <citation type="submission" date="2023-07" db="EMBL/GenBank/DDBJ databases">
        <title>30 novel species of actinomycetes from the DSMZ collection.</title>
        <authorList>
            <person name="Nouioui I."/>
        </authorList>
    </citation>
    <scope>NUCLEOTIDE SEQUENCE [LARGE SCALE GENOMIC DNA]</scope>
    <source>
        <strain evidence="2">DSM 44918</strain>
    </source>
</reference>
<keyword evidence="2" id="KW-1185">Reference proteome</keyword>
<accession>A0ABU2LVU0</accession>